<dbReference type="EMBL" id="PRDL01000001">
    <property type="protein sequence ID" value="MBE8716362.1"/>
    <property type="molecule type" value="Genomic_DNA"/>
</dbReference>
<dbReference type="NCBIfam" id="TIGR02474">
    <property type="entry name" value="pec_lyase"/>
    <property type="match status" value="1"/>
</dbReference>
<protein>
    <submittedName>
        <fullName evidence="1">Pectate lyase</fullName>
        <ecNumber evidence="1">4.2.2.2</ecNumber>
    </submittedName>
</protein>
<comment type="caution">
    <text evidence="1">The sequence shown here is derived from an EMBL/GenBank/DDBJ whole genome shotgun (WGS) entry which is preliminary data.</text>
</comment>
<dbReference type="InterPro" id="IPR012669">
    <property type="entry name" value="Pectate_lyase"/>
</dbReference>
<sequence length="491" mass="54554">MGQRTKQKITSNVIALRTRSLKQTGIGQNRQQKPERSAVFMTVDGSDQRPATVIFWHPCWYTASRQIIHSSLPLITIQESAMKLSTLKLAGLLGVFFLHGCDPAVTSAPAIATPADIVTPKAAANWEEYHQQSAYWKKADSDALLQELEQKGLEKANLPGKARNAGFDPHQPLEWYTSDEARQQAEAIMSFQTPSGGWSKNTDMIHEPRTAGQAFGTEAGYVPTFDNDATTSQLWFLAYIRHATGDARYDEAFYRGIALLLAAQYPNGGWPQNFPLTGGYHDHITLNDDVLTNNLSLLEPARQGKAPFEFINASVREQLNRSMELALHNVAELQVRDIHGTLTLWGAQHEAKSLQPAAARAYEPASLASAESADLLNFLMTLENPSPAIIKGIHSAAAWLEQTKIEGMRWERGTSVVVADSDAKDMWPRFMEADTGRGLFGDRNKEVYYDLSQVSAERLRGYAWYSTAPATTLKHYRKWAKQFPLSAASSQ</sequence>
<keyword evidence="2" id="KW-1185">Reference proteome</keyword>
<dbReference type="SUPFAM" id="SSF81853">
    <property type="entry name" value="Family 10 polysaccharide lyase"/>
    <property type="match status" value="1"/>
</dbReference>
<dbReference type="GO" id="GO:0030570">
    <property type="term" value="F:pectate lyase activity"/>
    <property type="evidence" value="ECO:0007669"/>
    <property type="project" value="UniProtKB-EC"/>
</dbReference>
<evidence type="ECO:0000313" key="2">
    <source>
        <dbReference type="Proteomes" id="UP000652567"/>
    </source>
</evidence>
<dbReference type="Pfam" id="PF09492">
    <property type="entry name" value="Pec_lyase"/>
    <property type="match status" value="1"/>
</dbReference>
<dbReference type="EC" id="4.2.2.2" evidence="1"/>
<keyword evidence="1" id="KW-0456">Lyase</keyword>
<proteinExistence type="predicted"/>
<dbReference type="AlphaFoldDB" id="A0A928V128"/>
<organism evidence="1 2">
    <name type="scientific">Cellvibrio polysaccharolyticus</name>
    <dbReference type="NCBI Taxonomy" id="2082724"/>
    <lineage>
        <taxon>Bacteria</taxon>
        <taxon>Pseudomonadati</taxon>
        <taxon>Pseudomonadota</taxon>
        <taxon>Gammaproteobacteria</taxon>
        <taxon>Cellvibrionales</taxon>
        <taxon>Cellvibrionaceae</taxon>
        <taxon>Cellvibrio</taxon>
    </lineage>
</organism>
<name>A0A928V128_9GAMM</name>
<accession>A0A928V128</accession>
<evidence type="ECO:0000313" key="1">
    <source>
        <dbReference type="EMBL" id="MBE8716362.1"/>
    </source>
</evidence>
<gene>
    <name evidence="1" type="primary">pelA</name>
    <name evidence="1" type="ORF">C4F51_04085</name>
</gene>
<dbReference type="Proteomes" id="UP000652567">
    <property type="component" value="Unassembled WGS sequence"/>
</dbReference>
<reference evidence="1" key="1">
    <citation type="submission" date="2018-07" db="EMBL/GenBank/DDBJ databases">
        <title>Genome assembly of strain Ka43.</title>
        <authorList>
            <person name="Kukolya J."/>
            <person name="Nagy I."/>
            <person name="Horvath B."/>
            <person name="Toth A."/>
        </authorList>
    </citation>
    <scope>NUCLEOTIDE SEQUENCE</scope>
    <source>
        <strain evidence="1">KB43</strain>
    </source>
</reference>
<dbReference type="Gene3D" id="1.50.10.20">
    <property type="match status" value="1"/>
</dbReference>